<dbReference type="InParanoid" id="K1RB59"/>
<name>K1RB59_MAGGI</name>
<accession>K1RB59</accession>
<dbReference type="AlphaFoldDB" id="K1RB59"/>
<gene>
    <name evidence="1" type="ORF">CGI_10028076</name>
</gene>
<protein>
    <submittedName>
        <fullName evidence="1">Uncharacterized protein</fullName>
    </submittedName>
</protein>
<reference evidence="1" key="1">
    <citation type="journal article" date="2012" name="Nature">
        <title>The oyster genome reveals stress adaptation and complexity of shell formation.</title>
        <authorList>
            <person name="Zhang G."/>
            <person name="Fang X."/>
            <person name="Guo X."/>
            <person name="Li L."/>
            <person name="Luo R."/>
            <person name="Xu F."/>
            <person name="Yang P."/>
            <person name="Zhang L."/>
            <person name="Wang X."/>
            <person name="Qi H."/>
            <person name="Xiong Z."/>
            <person name="Que H."/>
            <person name="Xie Y."/>
            <person name="Holland P.W."/>
            <person name="Paps J."/>
            <person name="Zhu Y."/>
            <person name="Wu F."/>
            <person name="Chen Y."/>
            <person name="Wang J."/>
            <person name="Peng C."/>
            <person name="Meng J."/>
            <person name="Yang L."/>
            <person name="Liu J."/>
            <person name="Wen B."/>
            <person name="Zhang N."/>
            <person name="Huang Z."/>
            <person name="Zhu Q."/>
            <person name="Feng Y."/>
            <person name="Mount A."/>
            <person name="Hedgecock D."/>
            <person name="Xu Z."/>
            <person name="Liu Y."/>
            <person name="Domazet-Loso T."/>
            <person name="Du Y."/>
            <person name="Sun X."/>
            <person name="Zhang S."/>
            <person name="Liu B."/>
            <person name="Cheng P."/>
            <person name="Jiang X."/>
            <person name="Li J."/>
            <person name="Fan D."/>
            <person name="Wang W."/>
            <person name="Fu W."/>
            <person name="Wang T."/>
            <person name="Wang B."/>
            <person name="Zhang J."/>
            <person name="Peng Z."/>
            <person name="Li Y."/>
            <person name="Li N."/>
            <person name="Wang J."/>
            <person name="Chen M."/>
            <person name="He Y."/>
            <person name="Tan F."/>
            <person name="Song X."/>
            <person name="Zheng Q."/>
            <person name="Huang R."/>
            <person name="Yang H."/>
            <person name="Du X."/>
            <person name="Chen L."/>
            <person name="Yang M."/>
            <person name="Gaffney P.M."/>
            <person name="Wang S."/>
            <person name="Luo L."/>
            <person name="She Z."/>
            <person name="Ming Y."/>
            <person name="Huang W."/>
            <person name="Zhang S."/>
            <person name="Huang B."/>
            <person name="Zhang Y."/>
            <person name="Qu T."/>
            <person name="Ni P."/>
            <person name="Miao G."/>
            <person name="Wang J."/>
            <person name="Wang Q."/>
            <person name="Steinberg C.E."/>
            <person name="Wang H."/>
            <person name="Li N."/>
            <person name="Qian L."/>
            <person name="Zhang G."/>
            <person name="Li Y."/>
            <person name="Yang H."/>
            <person name="Liu X."/>
            <person name="Wang J."/>
            <person name="Yin Y."/>
            <person name="Wang J."/>
        </authorList>
    </citation>
    <scope>NUCLEOTIDE SEQUENCE [LARGE SCALE GENOMIC DNA]</scope>
    <source>
        <strain evidence="1">05x7-T-G4-1.051#20</strain>
    </source>
</reference>
<proteinExistence type="predicted"/>
<evidence type="ECO:0000313" key="1">
    <source>
        <dbReference type="EMBL" id="EKC38460.1"/>
    </source>
</evidence>
<organism evidence="1">
    <name type="scientific">Magallana gigas</name>
    <name type="common">Pacific oyster</name>
    <name type="synonym">Crassostrea gigas</name>
    <dbReference type="NCBI Taxonomy" id="29159"/>
    <lineage>
        <taxon>Eukaryota</taxon>
        <taxon>Metazoa</taxon>
        <taxon>Spiralia</taxon>
        <taxon>Lophotrochozoa</taxon>
        <taxon>Mollusca</taxon>
        <taxon>Bivalvia</taxon>
        <taxon>Autobranchia</taxon>
        <taxon>Pteriomorphia</taxon>
        <taxon>Ostreida</taxon>
        <taxon>Ostreoidea</taxon>
        <taxon>Ostreidae</taxon>
        <taxon>Magallana</taxon>
    </lineage>
</organism>
<sequence>MELPPLPVFYGRNVTNVSEKRIEGNEVVKVIVGSSLGIKPPFISEWQTIVAQGQSPIYIPHSLGEMPIKVDVQVRVVREGSQHIFPGFGAGQRSDEDGDSQYGAVLCSYNESHVRLHVPVSTITTKGGLVSTAGFVGPFDAYYTTADVRVRAWRICDFPPANYSTNIYGVGGPPYSPGGNIPHNLGVTPDLVIVQLKMWDGFVYEADGAVFKDRRMSSSDRACGTVVAYDDMYIRIWGMAKRQGIAGLVGCAYRGWGTPYLADLALLIISAWILPSEDKVLSFSTTIAKNTAHPDTVPLSPSVSIDSHLFIVKVKATEGNNNGFIYHGAGTSLNDGSLTNYGGVIFGYNESEVLLWRPADSNNNGYIWYRGGDLGGGDYPQTSSTAEVTVDILRTVTSIEESCGPGKCVGNWSQIVVVCDCFGTGLTGQYCTTADGPPPSSLQAGAQDNEDPSVHLGSKRNLTIKLMFPMGTSPDIVLSVKASDTREIMAIGSLVLKETGNNIQPLTSSFSYKASTSTNLTGFHVVTSASLSLGDVVNTGHSSLYVDNMVAIETEVYVQSVDNVTDGSLHAVKIQVLIGGIVVWNKDIMYTINTTILVPIKTPEIFTSFPAASDLDRGSMTRMSVDLWMPLANPDIVIEARSHTADDSGSALRVVRLSVTQVGENYQLPAVVERLKIDGAGCYDVIGNASLSLVFPTHFANKEAFVPGPTSLKDLIQFETLLYMGLDSEVGTTYLLDLVIYVDGAIFLSLTSLVVEGQGRAGLILLSAAIGETGSSVVCSSLTVSSNRTESSKLQNEADVFLSVTNYGSTNVSVENISWLVLRFTAVAAPGYTDIGDVHTIEVTSGALSVAYVFNVTGTATFDQKLVYTADIYHFNTGTCLSENQTFELFVNITTERSKTPGPLYVHFPFGDTVFSVNEYKIIHVGENLRPCFQSMQLDGSLDQYFDGSLGNITLEFPVFCNQGLSTDAGDDQMTIRVVARIRNDIRTEGSSLNSFTVVVRSIGLFSDVTSSLGLIVKSMLKYERENDTHVAYAFESRCMASVVVLEDSIPGNTSSCCVMHQFITSNGTSFTVSS</sequence>
<dbReference type="HOGENOM" id="CLU_287033_0_0_1"/>
<dbReference type="EMBL" id="JH819182">
    <property type="protein sequence ID" value="EKC38460.1"/>
    <property type="molecule type" value="Genomic_DNA"/>
</dbReference>